<dbReference type="PANTHER" id="PTHR32114">
    <property type="entry name" value="ABC TRANSPORTER ABCH.3"/>
    <property type="match status" value="1"/>
</dbReference>
<feature type="domain" description="AAA+ ATPase" evidence="2">
    <location>
        <begin position="26"/>
        <end position="570"/>
    </location>
</feature>
<reference evidence="3" key="1">
    <citation type="submission" date="2020-04" db="EMBL/GenBank/DDBJ databases">
        <authorList>
            <person name="Chiriac C."/>
            <person name="Salcher M."/>
            <person name="Ghai R."/>
            <person name="Kavagutti S V."/>
        </authorList>
    </citation>
    <scope>NUCLEOTIDE SEQUENCE</scope>
</reference>
<keyword evidence="3" id="KW-0378">Hydrolase</keyword>
<proteinExistence type="predicted"/>
<dbReference type="InterPro" id="IPR038729">
    <property type="entry name" value="Rad50/SbcC_AAA"/>
</dbReference>
<dbReference type="GO" id="GO:0016887">
    <property type="term" value="F:ATP hydrolysis activity"/>
    <property type="evidence" value="ECO:0007669"/>
    <property type="project" value="InterPro"/>
</dbReference>
<dbReference type="GO" id="GO:0004519">
    <property type="term" value="F:endonuclease activity"/>
    <property type="evidence" value="ECO:0007669"/>
    <property type="project" value="UniProtKB-KW"/>
</dbReference>
<evidence type="ECO:0000313" key="3">
    <source>
        <dbReference type="EMBL" id="CAB4142723.1"/>
    </source>
</evidence>
<name>A0A6J5MBM2_9CAUD</name>
<keyword evidence="3" id="KW-0255">Endonuclease</keyword>
<gene>
    <name evidence="3" type="ORF">UFOVP447_29</name>
</gene>
<dbReference type="Gene3D" id="3.40.50.300">
    <property type="entry name" value="P-loop containing nucleotide triphosphate hydrolases"/>
    <property type="match status" value="2"/>
</dbReference>
<accession>A0A6J5MBM2</accession>
<dbReference type="SUPFAM" id="SSF52540">
    <property type="entry name" value="P-loop containing nucleoside triphosphate hydrolases"/>
    <property type="match status" value="1"/>
</dbReference>
<keyword evidence="3" id="KW-0540">Nuclease</keyword>
<dbReference type="Pfam" id="PF13476">
    <property type="entry name" value="AAA_23"/>
    <property type="match status" value="1"/>
</dbReference>
<protein>
    <submittedName>
        <fullName evidence="3">Endonuclease subunit</fullName>
    </submittedName>
</protein>
<dbReference type="InterPro" id="IPR027417">
    <property type="entry name" value="P-loop_NTPase"/>
</dbReference>
<dbReference type="PANTHER" id="PTHR32114:SF2">
    <property type="entry name" value="ABC TRANSPORTER ABCH.3"/>
    <property type="match status" value="1"/>
</dbReference>
<sequence>MIQFKKLRWQNLLSTGNQFTELDLNRSSSTLIVGENGAGKSTLIEALTFALYGKPFRNINKPQLLNSITGKGLLVECEFTIGKKDYMIRRGMKPNVFEIYQNGQMLNQNAGARDDQEYLEKNILKLNFKSFGQIVVLGSANYVPFMQLPSMQRRAVVEDLLDIQIFSVMNSLLKDKMNLNREDMSSIDYTISLLEQKIELHSKHIDTLKANNDELIEQKRAKIDEHEKAIVLHRATVEGMMSQVEDLNQQIADQNKIESRKTKLVQMESSLEDRIRKLNKEIQFFHDHDNCPTCKQGIDHDFKKDTLEKRSGKKVEIEEALSKIESEITTTQERLTFINRTNEQIQQFNVSIQSNNQQISFLQRYINDLNKEIEDLVEQGNKIHTDLDDTEKYETELAGHKKQKELLSKQKAVYDVAAHLLKDTGIKTRIIKQYVPIMNKLINKYLAAMDFFVNFELDEQFNETIKSRFRDEFSYASFSEGEKMRIDLALMFTWRAIAKLRNSASTNLLIMDEVFDSSLDSSGTEEFLKILETLTGDTNTFIISHKGDQLFDRFHSVIKFEKHSNFSRIAA</sequence>
<dbReference type="SUPFAM" id="SSF75712">
    <property type="entry name" value="Rad50 coiled-coil Zn hook"/>
    <property type="match status" value="1"/>
</dbReference>
<dbReference type="EMBL" id="LR796423">
    <property type="protein sequence ID" value="CAB4142723.1"/>
    <property type="molecule type" value="Genomic_DNA"/>
</dbReference>
<feature type="coiled-coil region" evidence="1">
    <location>
        <begin position="314"/>
        <end position="410"/>
    </location>
</feature>
<feature type="coiled-coil region" evidence="1">
    <location>
        <begin position="191"/>
        <end position="281"/>
    </location>
</feature>
<evidence type="ECO:0000259" key="2">
    <source>
        <dbReference type="SMART" id="SM00382"/>
    </source>
</evidence>
<dbReference type="InterPro" id="IPR003593">
    <property type="entry name" value="AAA+_ATPase"/>
</dbReference>
<evidence type="ECO:0000256" key="1">
    <source>
        <dbReference type="SAM" id="Coils"/>
    </source>
</evidence>
<organism evidence="3">
    <name type="scientific">uncultured Caudovirales phage</name>
    <dbReference type="NCBI Taxonomy" id="2100421"/>
    <lineage>
        <taxon>Viruses</taxon>
        <taxon>Duplodnaviria</taxon>
        <taxon>Heunggongvirae</taxon>
        <taxon>Uroviricota</taxon>
        <taxon>Caudoviricetes</taxon>
        <taxon>Peduoviridae</taxon>
        <taxon>Maltschvirus</taxon>
        <taxon>Maltschvirus maltsch</taxon>
    </lineage>
</organism>
<dbReference type="GO" id="GO:0006302">
    <property type="term" value="P:double-strand break repair"/>
    <property type="evidence" value="ECO:0007669"/>
    <property type="project" value="InterPro"/>
</dbReference>
<dbReference type="SMART" id="SM00382">
    <property type="entry name" value="AAA"/>
    <property type="match status" value="1"/>
</dbReference>
<keyword evidence="1" id="KW-0175">Coiled coil</keyword>